<comment type="caution">
    <text evidence="2">The sequence shown here is derived from an EMBL/GenBank/DDBJ whole genome shotgun (WGS) entry which is preliminary data.</text>
</comment>
<reference evidence="2" key="2">
    <citation type="submission" date="2021-02" db="EMBL/GenBank/DDBJ databases">
        <authorList>
            <person name="Kimball J.A."/>
            <person name="Haas M.W."/>
            <person name="Macchietto M."/>
            <person name="Kono T."/>
            <person name="Duquette J."/>
            <person name="Shao M."/>
        </authorList>
    </citation>
    <scope>NUCLEOTIDE SEQUENCE</scope>
    <source>
        <tissue evidence="2">Fresh leaf tissue</tissue>
    </source>
</reference>
<gene>
    <name evidence="2" type="ORF">GUJ93_ZPchr0006g42104</name>
</gene>
<dbReference type="EMBL" id="JAAALK010000283">
    <property type="protein sequence ID" value="KAG8070465.1"/>
    <property type="molecule type" value="Genomic_DNA"/>
</dbReference>
<feature type="compositionally biased region" description="Low complexity" evidence="1">
    <location>
        <begin position="84"/>
        <end position="99"/>
    </location>
</feature>
<sequence>MAKVKGGRQNTCSFARAPTAKFAIAGVWSIRAYGLPTMAERAKEMVGGYWPLGRSPGDGATNPIGEQSSRPVAAWWPVRSLPPRSSRGAAAGGSRQPKG</sequence>
<feature type="region of interest" description="Disordered" evidence="1">
    <location>
        <begin position="55"/>
        <end position="99"/>
    </location>
</feature>
<keyword evidence="3" id="KW-1185">Reference proteome</keyword>
<dbReference type="Proteomes" id="UP000729402">
    <property type="component" value="Unassembled WGS sequence"/>
</dbReference>
<evidence type="ECO:0000256" key="1">
    <source>
        <dbReference type="SAM" id="MobiDB-lite"/>
    </source>
</evidence>
<protein>
    <submittedName>
        <fullName evidence="2">Uncharacterized protein</fullName>
    </submittedName>
</protein>
<organism evidence="2 3">
    <name type="scientific">Zizania palustris</name>
    <name type="common">Northern wild rice</name>
    <dbReference type="NCBI Taxonomy" id="103762"/>
    <lineage>
        <taxon>Eukaryota</taxon>
        <taxon>Viridiplantae</taxon>
        <taxon>Streptophyta</taxon>
        <taxon>Embryophyta</taxon>
        <taxon>Tracheophyta</taxon>
        <taxon>Spermatophyta</taxon>
        <taxon>Magnoliopsida</taxon>
        <taxon>Liliopsida</taxon>
        <taxon>Poales</taxon>
        <taxon>Poaceae</taxon>
        <taxon>BOP clade</taxon>
        <taxon>Oryzoideae</taxon>
        <taxon>Oryzeae</taxon>
        <taxon>Zizaniinae</taxon>
        <taxon>Zizania</taxon>
    </lineage>
</organism>
<evidence type="ECO:0000313" key="3">
    <source>
        <dbReference type="Proteomes" id="UP000729402"/>
    </source>
</evidence>
<evidence type="ECO:0000313" key="2">
    <source>
        <dbReference type="EMBL" id="KAG8070465.1"/>
    </source>
</evidence>
<proteinExistence type="predicted"/>
<name>A0A8J5SZG3_ZIZPA</name>
<dbReference type="AlphaFoldDB" id="A0A8J5SZG3"/>
<reference evidence="2" key="1">
    <citation type="journal article" date="2021" name="bioRxiv">
        <title>Whole Genome Assembly and Annotation of Northern Wild Rice, Zizania palustris L., Supports a Whole Genome Duplication in the Zizania Genus.</title>
        <authorList>
            <person name="Haas M."/>
            <person name="Kono T."/>
            <person name="Macchietto M."/>
            <person name="Millas R."/>
            <person name="McGilp L."/>
            <person name="Shao M."/>
            <person name="Duquette J."/>
            <person name="Hirsch C.N."/>
            <person name="Kimball J."/>
        </authorList>
    </citation>
    <scope>NUCLEOTIDE SEQUENCE</scope>
    <source>
        <tissue evidence="2">Fresh leaf tissue</tissue>
    </source>
</reference>
<accession>A0A8J5SZG3</accession>